<comment type="cofactor">
    <cofactor evidence="2">
        <name>a divalent metal cation</name>
        <dbReference type="ChEBI" id="CHEBI:60240"/>
    </cofactor>
</comment>
<comment type="similarity">
    <text evidence="1 2">Belongs to the metallophosphoesterase superfamily. YfcE family.</text>
</comment>
<protein>
    <recommendedName>
        <fullName evidence="2">Phosphoesterase</fullName>
        <ecNumber evidence="2">3.1.4.-</ecNumber>
    </recommendedName>
</protein>
<keyword evidence="2" id="KW-0479">Metal-binding</keyword>
<dbReference type="InterPro" id="IPR000979">
    <property type="entry name" value="Phosphodiesterase_MJ0936/Vps29"/>
</dbReference>
<proteinExistence type="inferred from homology"/>
<dbReference type="PANTHER" id="PTHR11124">
    <property type="entry name" value="VACUOLAR SORTING PROTEIN VPS29"/>
    <property type="match status" value="1"/>
</dbReference>
<dbReference type="EMBL" id="JBHTCP010000005">
    <property type="protein sequence ID" value="MFC7370714.1"/>
    <property type="molecule type" value="Genomic_DNA"/>
</dbReference>
<comment type="caution">
    <text evidence="4">The sequence shown here is derived from an EMBL/GenBank/DDBJ whole genome shotgun (WGS) entry which is preliminary data.</text>
</comment>
<evidence type="ECO:0000259" key="3">
    <source>
        <dbReference type="Pfam" id="PF12850"/>
    </source>
</evidence>
<reference evidence="5" key="1">
    <citation type="journal article" date="2019" name="Int. J. Syst. Evol. Microbiol.">
        <title>The Global Catalogue of Microorganisms (GCM) 10K type strain sequencing project: providing services to taxonomists for standard genome sequencing and annotation.</title>
        <authorList>
            <consortium name="The Broad Institute Genomics Platform"/>
            <consortium name="The Broad Institute Genome Sequencing Center for Infectious Disease"/>
            <person name="Wu L."/>
            <person name="Ma J."/>
        </authorList>
    </citation>
    <scope>NUCLEOTIDE SEQUENCE [LARGE SCALE GENOMIC DNA]</scope>
    <source>
        <strain evidence="5">NBRC 106396</strain>
    </source>
</reference>
<dbReference type="NCBIfam" id="TIGR00040">
    <property type="entry name" value="yfcE"/>
    <property type="match status" value="1"/>
</dbReference>
<dbReference type="RefSeq" id="WP_379746554.1">
    <property type="nucleotide sequence ID" value="NZ_JBHTCP010000005.1"/>
</dbReference>
<dbReference type="SUPFAM" id="SSF56300">
    <property type="entry name" value="Metallo-dependent phosphatases"/>
    <property type="match status" value="1"/>
</dbReference>
<dbReference type="InterPro" id="IPR029052">
    <property type="entry name" value="Metallo-depent_PP-like"/>
</dbReference>
<evidence type="ECO:0000313" key="5">
    <source>
        <dbReference type="Proteomes" id="UP001596549"/>
    </source>
</evidence>
<dbReference type="Gene3D" id="3.60.21.10">
    <property type="match status" value="1"/>
</dbReference>
<feature type="domain" description="Calcineurin-like phosphoesterase" evidence="3">
    <location>
        <begin position="1"/>
        <end position="151"/>
    </location>
</feature>
<gene>
    <name evidence="4" type="ORF">ACFQPF_03385</name>
</gene>
<dbReference type="InterPro" id="IPR024654">
    <property type="entry name" value="Calcineurin-like_PHP_lpxH"/>
</dbReference>
<evidence type="ECO:0000313" key="4">
    <source>
        <dbReference type="EMBL" id="MFC7370714.1"/>
    </source>
</evidence>
<dbReference type="EC" id="3.1.4.-" evidence="2"/>
<dbReference type="Pfam" id="PF12850">
    <property type="entry name" value="Metallophos_2"/>
    <property type="match status" value="1"/>
</dbReference>
<evidence type="ECO:0000256" key="2">
    <source>
        <dbReference type="RuleBase" id="RU362039"/>
    </source>
</evidence>
<accession>A0ABW2NJN0</accession>
<sequence>MKIVALSDTHFPKKKNGLPQHLTEELKKADHIIHAGDFTKAELLDELMSYAPVSAVYGNVDEEDVKKRLDARICVHLGGMTVGIVHGHEGHGRTTKERAIHTFLPNLPQIIVFGHSHIPLMERMSETVLINPGSPTDKRREKYFSYAIIRSNDRSIKCELVLLDEYGKKVKSIYS</sequence>
<organism evidence="4 5">
    <name type="scientific">Fictibacillus iocasae</name>
    <dbReference type="NCBI Taxonomy" id="2715437"/>
    <lineage>
        <taxon>Bacteria</taxon>
        <taxon>Bacillati</taxon>
        <taxon>Bacillota</taxon>
        <taxon>Bacilli</taxon>
        <taxon>Bacillales</taxon>
        <taxon>Fictibacillaceae</taxon>
        <taxon>Fictibacillus</taxon>
    </lineage>
</organism>
<dbReference type="Proteomes" id="UP001596549">
    <property type="component" value="Unassembled WGS sequence"/>
</dbReference>
<name>A0ABW2NJN0_9BACL</name>
<evidence type="ECO:0000256" key="1">
    <source>
        <dbReference type="ARBA" id="ARBA00008950"/>
    </source>
</evidence>
<keyword evidence="5" id="KW-1185">Reference proteome</keyword>